<feature type="region of interest" description="Disordered" evidence="1">
    <location>
        <begin position="207"/>
        <end position="236"/>
    </location>
</feature>
<feature type="region of interest" description="Disordered" evidence="1">
    <location>
        <begin position="65"/>
        <end position="127"/>
    </location>
</feature>
<dbReference type="OrthoDB" id="8970404at2"/>
<keyword evidence="2" id="KW-1133">Transmembrane helix</keyword>
<feature type="compositionally biased region" description="Basic and acidic residues" evidence="1">
    <location>
        <begin position="225"/>
        <end position="235"/>
    </location>
</feature>
<name>A0A142JKI4_9BURK</name>
<evidence type="ECO:0000313" key="4">
    <source>
        <dbReference type="Proteomes" id="UP000075238"/>
    </source>
</evidence>
<feature type="region of interest" description="Disordered" evidence="1">
    <location>
        <begin position="1"/>
        <end position="37"/>
    </location>
</feature>
<dbReference type="RefSeq" id="WP_062799817.1">
    <property type="nucleotide sequence ID" value="NZ_CP014844.1"/>
</dbReference>
<accession>A0A142JKI4</accession>
<dbReference type="AlphaFoldDB" id="A0A142JKI4"/>
<protein>
    <recommendedName>
        <fullName evidence="5">TraP protein</fullName>
    </recommendedName>
</protein>
<keyword evidence="2" id="KW-0812">Transmembrane</keyword>
<evidence type="ECO:0000256" key="2">
    <source>
        <dbReference type="SAM" id="Phobius"/>
    </source>
</evidence>
<evidence type="ECO:0008006" key="5">
    <source>
        <dbReference type="Google" id="ProtNLM"/>
    </source>
</evidence>
<gene>
    <name evidence="3" type="ORF">A2G96_13060</name>
</gene>
<evidence type="ECO:0000313" key="3">
    <source>
        <dbReference type="EMBL" id="AMR78596.1"/>
    </source>
</evidence>
<keyword evidence="4" id="KW-1185">Reference proteome</keyword>
<feature type="region of interest" description="Disordered" evidence="1">
    <location>
        <begin position="160"/>
        <end position="179"/>
    </location>
</feature>
<evidence type="ECO:0000256" key="1">
    <source>
        <dbReference type="SAM" id="MobiDB-lite"/>
    </source>
</evidence>
<feature type="compositionally biased region" description="Polar residues" evidence="1">
    <location>
        <begin position="100"/>
        <end position="110"/>
    </location>
</feature>
<sequence>MSQTNHFDANLETTDHDDAPYDPSQDEITDVPTSEKPKRKLPANFLIYGAVAFAVLGFWGYKKMSKPSSPAAFSSSAPMSEGGMMGALQPNGEGPAPDSFSPSRQLQHETAPQGFVPNGTGPAMQSDSFAAAVTGSAASIGSASEVSAASLTASAVNAPTEIGSRKEVPKDSDRREASDTDAAILAQLKAQTAQLEDMGKRLAALENRRVEVQPRPKATRATKPLSDEDRAREKAAGVVRAKATRARSNPRDEIQLGYKIKQVIPGQAWLEDETGKQYVKTKGDKLGGSEIVEIDADKYIVRTTAGVIR</sequence>
<feature type="compositionally biased region" description="Basic and acidic residues" evidence="1">
    <location>
        <begin position="163"/>
        <end position="178"/>
    </location>
</feature>
<feature type="compositionally biased region" description="Low complexity" evidence="1">
    <location>
        <begin position="66"/>
        <end position="80"/>
    </location>
</feature>
<dbReference type="KEGG" id="cnan:A2G96_13060"/>
<keyword evidence="2" id="KW-0472">Membrane</keyword>
<proteinExistence type="predicted"/>
<dbReference type="EMBL" id="CP014844">
    <property type="protein sequence ID" value="AMR78596.1"/>
    <property type="molecule type" value="Genomic_DNA"/>
</dbReference>
<dbReference type="Proteomes" id="UP000075238">
    <property type="component" value="Chromosome 1"/>
</dbReference>
<dbReference type="STRING" id="1796606.A2G96_13060"/>
<reference evidence="3 4" key="1">
    <citation type="submission" date="2016-03" db="EMBL/GenBank/DDBJ databases">
        <title>Complete genome sequence of a novel chlorpyrifos degrading bacterium, Cupriavidus nantongensis sp. X1.</title>
        <authorList>
            <person name="Fang L."/>
        </authorList>
    </citation>
    <scope>NUCLEOTIDE SEQUENCE [LARGE SCALE GENOMIC DNA]</scope>
    <source>
        <strain evidence="3 4">X1</strain>
    </source>
</reference>
<feature type="transmembrane region" description="Helical" evidence="2">
    <location>
        <begin position="41"/>
        <end position="61"/>
    </location>
</feature>
<organism evidence="3 4">
    <name type="scientific">Cupriavidus nantongensis</name>
    <dbReference type="NCBI Taxonomy" id="1796606"/>
    <lineage>
        <taxon>Bacteria</taxon>
        <taxon>Pseudomonadati</taxon>
        <taxon>Pseudomonadota</taxon>
        <taxon>Betaproteobacteria</taxon>
        <taxon>Burkholderiales</taxon>
        <taxon>Burkholderiaceae</taxon>
        <taxon>Cupriavidus</taxon>
    </lineage>
</organism>